<dbReference type="InterPro" id="IPR040256">
    <property type="entry name" value="At4g02000-like"/>
</dbReference>
<gene>
    <name evidence="1" type="ORF">R3W88_031577</name>
</gene>
<dbReference type="AlphaFoldDB" id="A0AAV9LPC4"/>
<evidence type="ECO:0000313" key="2">
    <source>
        <dbReference type="Proteomes" id="UP001311915"/>
    </source>
</evidence>
<organism evidence="1 2">
    <name type="scientific">Solanum pinnatisectum</name>
    <name type="common">tansyleaf nightshade</name>
    <dbReference type="NCBI Taxonomy" id="50273"/>
    <lineage>
        <taxon>Eukaryota</taxon>
        <taxon>Viridiplantae</taxon>
        <taxon>Streptophyta</taxon>
        <taxon>Embryophyta</taxon>
        <taxon>Tracheophyta</taxon>
        <taxon>Spermatophyta</taxon>
        <taxon>Magnoliopsida</taxon>
        <taxon>eudicotyledons</taxon>
        <taxon>Gunneridae</taxon>
        <taxon>Pentapetalae</taxon>
        <taxon>asterids</taxon>
        <taxon>lamiids</taxon>
        <taxon>Solanales</taxon>
        <taxon>Solanaceae</taxon>
        <taxon>Solanoideae</taxon>
        <taxon>Solaneae</taxon>
        <taxon>Solanum</taxon>
    </lineage>
</organism>
<evidence type="ECO:0000313" key="1">
    <source>
        <dbReference type="EMBL" id="KAK4726660.1"/>
    </source>
</evidence>
<sequence>MFQLRPSSKAIITGSSKASKTSFKNIVLSPFPNNEDISDAITPYHSDDTEMDEQICQWFFLTLKRCHPNFVTSKAKKNVSAIWVRLSELPTEFYNQGILTLIENKLGRLVKMDMCTSSILRGLYAHICVEVPIGIIVKEHIRIGQHKQPLIYEGSNILCTNCGVLSHINTNCTKKDNMGKGTLKTTSAYITKHPNSQLLNK</sequence>
<keyword evidence="2" id="KW-1185">Reference proteome</keyword>
<comment type="caution">
    <text evidence="1">The sequence shown here is derived from an EMBL/GenBank/DDBJ whole genome shotgun (WGS) entry which is preliminary data.</text>
</comment>
<name>A0AAV9LPC4_9SOLN</name>
<evidence type="ECO:0008006" key="3">
    <source>
        <dbReference type="Google" id="ProtNLM"/>
    </source>
</evidence>
<protein>
    <recommendedName>
        <fullName evidence="3">DUF4283 domain-containing protein</fullName>
    </recommendedName>
</protein>
<dbReference type="PANTHER" id="PTHR31286">
    <property type="entry name" value="GLYCINE-RICH CELL WALL STRUCTURAL PROTEIN 1.8-LIKE"/>
    <property type="match status" value="1"/>
</dbReference>
<dbReference type="Proteomes" id="UP001311915">
    <property type="component" value="Unassembled WGS sequence"/>
</dbReference>
<reference evidence="1 2" key="1">
    <citation type="submission" date="2023-10" db="EMBL/GenBank/DDBJ databases">
        <title>Genome-Wide Identification Analysis in wild type Solanum Pinnatisectum Reveals Some Genes Defensing Phytophthora Infestans.</title>
        <authorList>
            <person name="Sun C."/>
        </authorList>
    </citation>
    <scope>NUCLEOTIDE SEQUENCE [LARGE SCALE GENOMIC DNA]</scope>
    <source>
        <strain evidence="1">LQN</strain>
        <tissue evidence="1">Leaf</tissue>
    </source>
</reference>
<accession>A0AAV9LPC4</accession>
<dbReference type="PANTHER" id="PTHR31286:SF99">
    <property type="entry name" value="DUF4283 DOMAIN-CONTAINING PROTEIN"/>
    <property type="match status" value="1"/>
</dbReference>
<dbReference type="EMBL" id="JAWPEI010000005">
    <property type="protein sequence ID" value="KAK4726660.1"/>
    <property type="molecule type" value="Genomic_DNA"/>
</dbReference>
<proteinExistence type="predicted"/>